<gene>
    <name evidence="3" type="ORF">H9652_14145</name>
</gene>
<dbReference type="PANTHER" id="PTHR21064:SF6">
    <property type="entry name" value="AMINOGLYCOSIDE PHOSPHOTRANSFERASE DOMAIN-CONTAINING PROTEIN"/>
    <property type="match status" value="1"/>
</dbReference>
<sequence>MLPLSEIHAMHQSVDDGWRSPVADAVATRWGIAPGSARYWRSSASHVFVVPPGSDPRGVLYLRFVPATLRARASLEVPADLLAALGADAGVVVPLPSLAGRLVETIPTPHGDVHAVVVPRAPGAELDADDLTTAQATAWGSALARFHLAAAPHAPLVASLARPEHARPRNGGDAFTTLADIAAGAGDAALAEAAVLLSAEWVLATAGLPGGVLHGDFELDNLRFEDGHIVAFDVDETSIGPYALDIAFAVRDLVGSHGTLDEPERPALLSAFLEGYQQVRPLGDDERDVLSLSSTHVSARSLVHGHEVLDAGDSPDDPAWLTDLRSSLAEQDTRSRGVLLAAVRPA</sequence>
<evidence type="ECO:0000313" key="4">
    <source>
        <dbReference type="Proteomes" id="UP000641803"/>
    </source>
</evidence>
<dbReference type="InterPro" id="IPR002575">
    <property type="entry name" value="Aminoglycoside_PTrfase"/>
</dbReference>
<feature type="domain" description="Aminoglycoside phosphotransferase" evidence="2">
    <location>
        <begin position="58"/>
        <end position="281"/>
    </location>
</feature>
<proteinExistence type="inferred from homology"/>
<protein>
    <submittedName>
        <fullName evidence="3">Phosphotransferase</fullName>
    </submittedName>
</protein>
<evidence type="ECO:0000259" key="2">
    <source>
        <dbReference type="Pfam" id="PF01636"/>
    </source>
</evidence>
<dbReference type="Pfam" id="PF01636">
    <property type="entry name" value="APH"/>
    <property type="match status" value="1"/>
</dbReference>
<dbReference type="Proteomes" id="UP000641803">
    <property type="component" value="Unassembled WGS sequence"/>
</dbReference>
<accession>A0ABR8RUR3</accession>
<keyword evidence="4" id="KW-1185">Reference proteome</keyword>
<comment type="similarity">
    <text evidence="1">Belongs to the pseudomonas-type ThrB family.</text>
</comment>
<dbReference type="SUPFAM" id="SSF56112">
    <property type="entry name" value="Protein kinase-like (PK-like)"/>
    <property type="match status" value="1"/>
</dbReference>
<reference evidence="3 4" key="1">
    <citation type="submission" date="2020-08" db="EMBL/GenBank/DDBJ databases">
        <title>A Genomic Blueprint of the Chicken Gut Microbiome.</title>
        <authorList>
            <person name="Gilroy R."/>
            <person name="Ravi A."/>
            <person name="Getino M."/>
            <person name="Pursley I."/>
            <person name="Horton D.L."/>
            <person name="Alikhan N.-F."/>
            <person name="Baker D."/>
            <person name="Gharbi K."/>
            <person name="Hall N."/>
            <person name="Watson M."/>
            <person name="Adriaenssens E.M."/>
            <person name="Foster-Nyarko E."/>
            <person name="Jarju S."/>
            <person name="Secka A."/>
            <person name="Antonio M."/>
            <person name="Oren A."/>
            <person name="Chaudhuri R."/>
            <person name="La Ragione R.M."/>
            <person name="Hildebrand F."/>
            <person name="Pallen M.J."/>
        </authorList>
    </citation>
    <scope>NUCLEOTIDE SEQUENCE [LARGE SCALE GENOMIC DNA]</scope>
    <source>
        <strain evidence="3 4">Sa4CUA1</strain>
    </source>
</reference>
<organism evidence="3 4">
    <name type="scientific">Oerskovia rustica</name>
    <dbReference type="NCBI Taxonomy" id="2762237"/>
    <lineage>
        <taxon>Bacteria</taxon>
        <taxon>Bacillati</taxon>
        <taxon>Actinomycetota</taxon>
        <taxon>Actinomycetes</taxon>
        <taxon>Micrococcales</taxon>
        <taxon>Cellulomonadaceae</taxon>
        <taxon>Oerskovia</taxon>
    </lineage>
</organism>
<dbReference type="Gene3D" id="3.90.1200.10">
    <property type="match status" value="1"/>
</dbReference>
<dbReference type="RefSeq" id="WP_191796822.1">
    <property type="nucleotide sequence ID" value="NZ_JACSQQ010000025.1"/>
</dbReference>
<dbReference type="InterPro" id="IPR011009">
    <property type="entry name" value="Kinase-like_dom_sf"/>
</dbReference>
<evidence type="ECO:0000313" key="3">
    <source>
        <dbReference type="EMBL" id="MBD7951542.1"/>
    </source>
</evidence>
<comment type="caution">
    <text evidence="3">The sequence shown here is derived from an EMBL/GenBank/DDBJ whole genome shotgun (WGS) entry which is preliminary data.</text>
</comment>
<evidence type="ECO:0000256" key="1">
    <source>
        <dbReference type="ARBA" id="ARBA00038240"/>
    </source>
</evidence>
<dbReference type="InterPro" id="IPR050249">
    <property type="entry name" value="Pseudomonas-type_ThrB"/>
</dbReference>
<dbReference type="EMBL" id="JACSQQ010000025">
    <property type="protein sequence ID" value="MBD7951542.1"/>
    <property type="molecule type" value="Genomic_DNA"/>
</dbReference>
<name>A0ABR8RUR3_9CELL</name>
<dbReference type="PANTHER" id="PTHR21064">
    <property type="entry name" value="AMINOGLYCOSIDE PHOSPHOTRANSFERASE DOMAIN-CONTAINING PROTEIN-RELATED"/>
    <property type="match status" value="1"/>
</dbReference>